<comment type="caution">
    <text evidence="1">The sequence shown here is derived from an EMBL/GenBank/DDBJ whole genome shotgun (WGS) entry which is preliminary data.</text>
</comment>
<reference evidence="1 2" key="1">
    <citation type="submission" date="2020-01" db="EMBL/GenBank/DDBJ databases">
        <title>Bacteria diversity of Porities sp.</title>
        <authorList>
            <person name="Wang G."/>
        </authorList>
    </citation>
    <scope>NUCLEOTIDE SEQUENCE [LARGE SCALE GENOMIC DNA]</scope>
    <source>
        <strain evidence="1 2">R33</strain>
    </source>
</reference>
<dbReference type="RefSeq" id="WP_161433494.1">
    <property type="nucleotide sequence ID" value="NZ_WXYO01000001.1"/>
</dbReference>
<sequence>MKLINVISLGLLTFFLFAVTARLQSQEKAFVRLEYTKLPTNDWTGYWNEIQTKWKPLYQDMITKGDLKAWKLFWVRFPAGTEIPYDIVSVTFHKDSVGLANAAVSKFYESNKKAGESPFVEMEKPLLDIINRVKVETYEVLEQARGTFELDSLARTNQNYQIDFMDSSRSNAEDYVKMEREVFLPMHQVAMNDGRLKSWTLCRRLSQDGNAVLQRFIILNQWSSWANWQSAGGLQDFQQVDPEIDQKAFNEIFNKIGRLRQMTKSEMWSIWDEL</sequence>
<evidence type="ECO:0000313" key="1">
    <source>
        <dbReference type="EMBL" id="NAS10698.1"/>
    </source>
</evidence>
<keyword evidence="2" id="KW-1185">Reference proteome</keyword>
<proteinExistence type="predicted"/>
<name>A0A6L9E7W4_9FLAO</name>
<dbReference type="Proteomes" id="UP000475249">
    <property type="component" value="Unassembled WGS sequence"/>
</dbReference>
<evidence type="ECO:0008006" key="3">
    <source>
        <dbReference type="Google" id="ProtNLM"/>
    </source>
</evidence>
<gene>
    <name evidence="1" type="ORF">GTQ38_01705</name>
</gene>
<dbReference type="EMBL" id="WXYO01000001">
    <property type="protein sequence ID" value="NAS10698.1"/>
    <property type="molecule type" value="Genomic_DNA"/>
</dbReference>
<protein>
    <recommendedName>
        <fullName evidence="3">NIPSNAP protein</fullName>
    </recommendedName>
</protein>
<evidence type="ECO:0000313" key="2">
    <source>
        <dbReference type="Proteomes" id="UP000475249"/>
    </source>
</evidence>
<organism evidence="1 2">
    <name type="scientific">Poritiphilus flavus</name>
    <dbReference type="NCBI Taxonomy" id="2697053"/>
    <lineage>
        <taxon>Bacteria</taxon>
        <taxon>Pseudomonadati</taxon>
        <taxon>Bacteroidota</taxon>
        <taxon>Flavobacteriia</taxon>
        <taxon>Flavobacteriales</taxon>
        <taxon>Flavobacteriaceae</taxon>
        <taxon>Poritiphilus</taxon>
    </lineage>
</organism>
<dbReference type="AlphaFoldDB" id="A0A6L9E7W4"/>
<accession>A0A6L9E7W4</accession>